<sequence>MLNAAGRVFAARGYQNATVREICAAAGVNIASVAYYFGDKMGLYRAVVRLIRDEESRRFPIPDPAVQTDPTERLFAFVRTLLQRMFDTNEDDGWQVRLLIRELQQPTEAMEDIVKDHFAPIQDQLYQNLAELVGEPIDPSSLMHLSFTVIGQCFHYGVCENAVNALLIQRGLAAELDIDELAVHITSVAMAAAANAGFVKHQARLRELIR</sequence>
<gene>
    <name evidence="4" type="ORF">EC9_45550</name>
</gene>
<dbReference type="Proteomes" id="UP000319557">
    <property type="component" value="Chromosome"/>
</dbReference>
<evidence type="ECO:0000313" key="4">
    <source>
        <dbReference type="EMBL" id="QDS90347.1"/>
    </source>
</evidence>
<organism evidence="4 5">
    <name type="scientific">Rosistilla ulvae</name>
    <dbReference type="NCBI Taxonomy" id="1930277"/>
    <lineage>
        <taxon>Bacteria</taxon>
        <taxon>Pseudomonadati</taxon>
        <taxon>Planctomycetota</taxon>
        <taxon>Planctomycetia</taxon>
        <taxon>Pirellulales</taxon>
        <taxon>Pirellulaceae</taxon>
        <taxon>Rosistilla</taxon>
    </lineage>
</organism>
<dbReference type="GO" id="GO:0003700">
    <property type="term" value="F:DNA-binding transcription factor activity"/>
    <property type="evidence" value="ECO:0007669"/>
    <property type="project" value="TreeGrafter"/>
</dbReference>
<dbReference type="PANTHER" id="PTHR30055">
    <property type="entry name" value="HTH-TYPE TRANSCRIPTIONAL REGULATOR RUTR"/>
    <property type="match status" value="1"/>
</dbReference>
<dbReference type="AlphaFoldDB" id="A0A517M662"/>
<dbReference type="Pfam" id="PF09209">
    <property type="entry name" value="CecR_C"/>
    <property type="match status" value="1"/>
</dbReference>
<dbReference type="InterPro" id="IPR036271">
    <property type="entry name" value="Tet_transcr_reg_TetR-rel_C_sf"/>
</dbReference>
<feature type="DNA-binding region" description="H-T-H motif" evidence="2">
    <location>
        <begin position="18"/>
        <end position="37"/>
    </location>
</feature>
<keyword evidence="1 2" id="KW-0238">DNA-binding</keyword>
<dbReference type="GO" id="GO:0000976">
    <property type="term" value="F:transcription cis-regulatory region binding"/>
    <property type="evidence" value="ECO:0007669"/>
    <property type="project" value="TreeGrafter"/>
</dbReference>
<keyword evidence="5" id="KW-1185">Reference proteome</keyword>
<dbReference type="InterPro" id="IPR009057">
    <property type="entry name" value="Homeodomain-like_sf"/>
</dbReference>
<dbReference type="SUPFAM" id="SSF46689">
    <property type="entry name" value="Homeodomain-like"/>
    <property type="match status" value="1"/>
</dbReference>
<accession>A0A517M662</accession>
<dbReference type="PRINTS" id="PR00455">
    <property type="entry name" value="HTHTETR"/>
</dbReference>
<dbReference type="Pfam" id="PF00440">
    <property type="entry name" value="TetR_N"/>
    <property type="match status" value="1"/>
</dbReference>
<dbReference type="SUPFAM" id="SSF48498">
    <property type="entry name" value="Tetracyclin repressor-like, C-terminal domain"/>
    <property type="match status" value="1"/>
</dbReference>
<dbReference type="PANTHER" id="PTHR30055:SF226">
    <property type="entry name" value="HTH-TYPE TRANSCRIPTIONAL REGULATOR PKSA"/>
    <property type="match status" value="1"/>
</dbReference>
<evidence type="ECO:0000256" key="2">
    <source>
        <dbReference type="PROSITE-ProRule" id="PRU00335"/>
    </source>
</evidence>
<dbReference type="Gene3D" id="1.10.10.60">
    <property type="entry name" value="Homeodomain-like"/>
    <property type="match status" value="1"/>
</dbReference>
<dbReference type="PROSITE" id="PS50977">
    <property type="entry name" value="HTH_TETR_2"/>
    <property type="match status" value="1"/>
</dbReference>
<feature type="domain" description="HTH tetR-type" evidence="3">
    <location>
        <begin position="1"/>
        <end position="55"/>
    </location>
</feature>
<protein>
    <submittedName>
        <fullName evidence="4">Putative DNA-binding transcriptional regulator</fullName>
    </submittedName>
</protein>
<evidence type="ECO:0000313" key="5">
    <source>
        <dbReference type="Proteomes" id="UP000319557"/>
    </source>
</evidence>
<evidence type="ECO:0000256" key="1">
    <source>
        <dbReference type="ARBA" id="ARBA00023125"/>
    </source>
</evidence>
<dbReference type="EMBL" id="CP036261">
    <property type="protein sequence ID" value="QDS90347.1"/>
    <property type="molecule type" value="Genomic_DNA"/>
</dbReference>
<dbReference type="KEGG" id="ruv:EC9_45550"/>
<dbReference type="InterPro" id="IPR050109">
    <property type="entry name" value="HTH-type_TetR-like_transc_reg"/>
</dbReference>
<dbReference type="InterPro" id="IPR001647">
    <property type="entry name" value="HTH_TetR"/>
</dbReference>
<reference evidence="4 5" key="1">
    <citation type="submission" date="2019-02" db="EMBL/GenBank/DDBJ databases">
        <title>Deep-cultivation of Planctomycetes and their phenomic and genomic characterization uncovers novel biology.</title>
        <authorList>
            <person name="Wiegand S."/>
            <person name="Jogler M."/>
            <person name="Boedeker C."/>
            <person name="Pinto D."/>
            <person name="Vollmers J."/>
            <person name="Rivas-Marin E."/>
            <person name="Kohn T."/>
            <person name="Peeters S.H."/>
            <person name="Heuer A."/>
            <person name="Rast P."/>
            <person name="Oberbeckmann S."/>
            <person name="Bunk B."/>
            <person name="Jeske O."/>
            <person name="Meyerdierks A."/>
            <person name="Storesund J.E."/>
            <person name="Kallscheuer N."/>
            <person name="Luecker S."/>
            <person name="Lage O.M."/>
            <person name="Pohl T."/>
            <person name="Merkel B.J."/>
            <person name="Hornburger P."/>
            <person name="Mueller R.-W."/>
            <person name="Bruemmer F."/>
            <person name="Labrenz M."/>
            <person name="Spormann A.M."/>
            <person name="Op den Camp H."/>
            <person name="Overmann J."/>
            <person name="Amann R."/>
            <person name="Jetten M.S.M."/>
            <person name="Mascher T."/>
            <person name="Medema M.H."/>
            <person name="Devos D.P."/>
            <person name="Kaster A.-K."/>
            <person name="Ovreas L."/>
            <person name="Rohde M."/>
            <person name="Galperin M.Y."/>
            <person name="Jogler C."/>
        </authorList>
    </citation>
    <scope>NUCLEOTIDE SEQUENCE [LARGE SCALE GENOMIC DNA]</scope>
    <source>
        <strain evidence="4 5">EC9</strain>
    </source>
</reference>
<evidence type="ECO:0000259" key="3">
    <source>
        <dbReference type="PROSITE" id="PS50977"/>
    </source>
</evidence>
<dbReference type="Gene3D" id="1.10.357.10">
    <property type="entry name" value="Tetracycline Repressor, domain 2"/>
    <property type="match status" value="1"/>
</dbReference>
<dbReference type="RefSeq" id="WP_145123551.1">
    <property type="nucleotide sequence ID" value="NZ_CP036261.1"/>
</dbReference>
<dbReference type="InterPro" id="IPR015292">
    <property type="entry name" value="Tscrpt_reg_YbiH_C"/>
</dbReference>
<proteinExistence type="predicted"/>
<dbReference type="OrthoDB" id="9789566at2"/>
<name>A0A517M662_9BACT</name>